<keyword evidence="16" id="KW-1185">Reference proteome</keyword>
<comment type="similarity">
    <text evidence="3 11">Belongs to the long-chain O-acyltransferase family.</text>
</comment>
<dbReference type="GO" id="GO:0004144">
    <property type="term" value="F:diacylglycerol O-acyltransferase activity"/>
    <property type="evidence" value="ECO:0007669"/>
    <property type="project" value="UniProtKB-EC"/>
</dbReference>
<evidence type="ECO:0000259" key="14">
    <source>
        <dbReference type="Pfam" id="PF06974"/>
    </source>
</evidence>
<comment type="pathway">
    <text evidence="1 11">Glycerolipid metabolism; triacylglycerol biosynthesis.</text>
</comment>
<evidence type="ECO:0000256" key="12">
    <source>
        <dbReference type="SAM" id="MobiDB-lite"/>
    </source>
</evidence>
<evidence type="ECO:0000256" key="2">
    <source>
        <dbReference type="ARBA" id="ARBA00005189"/>
    </source>
</evidence>
<dbReference type="InterPro" id="IPR014292">
    <property type="entry name" value="Acyl_transf_WS/DGAT"/>
</dbReference>
<evidence type="ECO:0000256" key="7">
    <source>
        <dbReference type="ARBA" id="ARBA00022798"/>
    </source>
</evidence>
<dbReference type="STRING" id="1005944.SAMN05192576_4078"/>
<evidence type="ECO:0000256" key="6">
    <source>
        <dbReference type="ARBA" id="ARBA00022679"/>
    </source>
</evidence>
<keyword evidence="6 11" id="KW-0808">Transferase</keyword>
<evidence type="ECO:0000256" key="5">
    <source>
        <dbReference type="ARBA" id="ARBA00022516"/>
    </source>
</evidence>
<dbReference type="AlphaFoldDB" id="A0A1H0JWA0"/>
<dbReference type="GO" id="GO:0071731">
    <property type="term" value="P:response to nitric oxide"/>
    <property type="evidence" value="ECO:0007669"/>
    <property type="project" value="TreeGrafter"/>
</dbReference>
<keyword evidence="5 11" id="KW-0444">Lipid biosynthesis</keyword>
<dbReference type="InterPro" id="IPR009721">
    <property type="entry name" value="O-acyltransferase_WSD1_C"/>
</dbReference>
<dbReference type="Proteomes" id="UP000199004">
    <property type="component" value="Unassembled WGS sequence"/>
</dbReference>
<evidence type="ECO:0000256" key="1">
    <source>
        <dbReference type="ARBA" id="ARBA00004771"/>
    </source>
</evidence>
<evidence type="ECO:0000256" key="11">
    <source>
        <dbReference type="RuleBase" id="RU361241"/>
    </source>
</evidence>
<dbReference type="SUPFAM" id="SSF52777">
    <property type="entry name" value="CoA-dependent acyltransferases"/>
    <property type="match status" value="1"/>
</dbReference>
<proteinExistence type="inferred from homology"/>
<dbReference type="EC" id="2.3.1.20" evidence="4 11"/>
<gene>
    <name evidence="15" type="ORF">SAMN05192576_4078</name>
</gene>
<feature type="region of interest" description="Disordered" evidence="12">
    <location>
        <begin position="284"/>
        <end position="304"/>
    </location>
</feature>
<dbReference type="GO" id="GO:0001666">
    <property type="term" value="P:response to hypoxia"/>
    <property type="evidence" value="ECO:0007669"/>
    <property type="project" value="TreeGrafter"/>
</dbReference>
<dbReference type="Pfam" id="PF06974">
    <property type="entry name" value="WS_DGAT_C"/>
    <property type="match status" value="1"/>
</dbReference>
<comment type="pathway">
    <text evidence="2">Lipid metabolism.</text>
</comment>
<evidence type="ECO:0000256" key="9">
    <source>
        <dbReference type="ARBA" id="ARBA00023315"/>
    </source>
</evidence>
<keyword evidence="8 11" id="KW-0443">Lipid metabolism</keyword>
<dbReference type="GO" id="GO:0005886">
    <property type="term" value="C:plasma membrane"/>
    <property type="evidence" value="ECO:0007669"/>
    <property type="project" value="TreeGrafter"/>
</dbReference>
<dbReference type="PANTHER" id="PTHR31650:SF1">
    <property type="entry name" value="WAX ESTER SYNTHASE_DIACYLGLYCEROL ACYLTRANSFERASE 4-RELATED"/>
    <property type="match status" value="1"/>
</dbReference>
<evidence type="ECO:0000256" key="4">
    <source>
        <dbReference type="ARBA" id="ARBA00013244"/>
    </source>
</evidence>
<dbReference type="PANTHER" id="PTHR31650">
    <property type="entry name" value="O-ACYLTRANSFERASE (WSD1-LIKE) FAMILY PROTEIN"/>
    <property type="match status" value="1"/>
</dbReference>
<evidence type="ECO:0000256" key="8">
    <source>
        <dbReference type="ARBA" id="ARBA00023098"/>
    </source>
</evidence>
<protein>
    <recommendedName>
        <fullName evidence="4 11">Diacylglycerol O-acyltransferase</fullName>
        <ecNumber evidence="4 11">2.3.1.20</ecNumber>
    </recommendedName>
</protein>
<keyword evidence="9 11" id="KW-0012">Acyltransferase</keyword>
<organism evidence="15 16">
    <name type="scientific">Nocardioides szechwanensis</name>
    <dbReference type="NCBI Taxonomy" id="1005944"/>
    <lineage>
        <taxon>Bacteria</taxon>
        <taxon>Bacillati</taxon>
        <taxon>Actinomycetota</taxon>
        <taxon>Actinomycetes</taxon>
        <taxon>Propionibacteriales</taxon>
        <taxon>Nocardioidaceae</taxon>
        <taxon>Nocardioides</taxon>
    </lineage>
</organism>
<dbReference type="Pfam" id="PF03007">
    <property type="entry name" value="WS_DGAT_cat"/>
    <property type="match status" value="1"/>
</dbReference>
<reference evidence="15 16" key="1">
    <citation type="submission" date="2016-10" db="EMBL/GenBank/DDBJ databases">
        <authorList>
            <person name="de Groot N.N."/>
        </authorList>
    </citation>
    <scope>NUCLEOTIDE SEQUENCE [LARGE SCALE GENOMIC DNA]</scope>
    <source>
        <strain evidence="15 16">CGMCC 1.11147</strain>
    </source>
</reference>
<evidence type="ECO:0000313" key="15">
    <source>
        <dbReference type="EMBL" id="SDO47762.1"/>
    </source>
</evidence>
<accession>A0A1H0JWA0</accession>
<dbReference type="GO" id="GO:0006071">
    <property type="term" value="P:glycerol metabolic process"/>
    <property type="evidence" value="ECO:0007669"/>
    <property type="project" value="UniProtKB-KW"/>
</dbReference>
<feature type="domain" description="O-acyltransferase WSD1-like N-terminal" evidence="13">
    <location>
        <begin position="1"/>
        <end position="261"/>
    </location>
</feature>
<comment type="catalytic activity">
    <reaction evidence="10 11">
        <text>an acyl-CoA + a 1,2-diacyl-sn-glycerol = a triacyl-sn-glycerol + CoA</text>
        <dbReference type="Rhea" id="RHEA:10868"/>
        <dbReference type="ChEBI" id="CHEBI:17815"/>
        <dbReference type="ChEBI" id="CHEBI:57287"/>
        <dbReference type="ChEBI" id="CHEBI:58342"/>
        <dbReference type="ChEBI" id="CHEBI:64615"/>
        <dbReference type="EC" id="2.3.1.20"/>
    </reaction>
</comment>
<evidence type="ECO:0000256" key="10">
    <source>
        <dbReference type="ARBA" id="ARBA00048109"/>
    </source>
</evidence>
<keyword evidence="7 11" id="KW-0319">Glycerol metabolism</keyword>
<evidence type="ECO:0000259" key="13">
    <source>
        <dbReference type="Pfam" id="PF03007"/>
    </source>
</evidence>
<dbReference type="EMBL" id="FNIC01000009">
    <property type="protein sequence ID" value="SDO47762.1"/>
    <property type="molecule type" value="Genomic_DNA"/>
</dbReference>
<name>A0A1H0JWA0_9ACTN</name>
<dbReference type="InterPro" id="IPR045034">
    <property type="entry name" value="O-acyltransferase_WSD1-like"/>
</dbReference>
<dbReference type="UniPathway" id="UPA00282"/>
<dbReference type="InterPro" id="IPR004255">
    <property type="entry name" value="O-acyltransferase_WSD1_N"/>
</dbReference>
<dbReference type="NCBIfam" id="TIGR02946">
    <property type="entry name" value="acyl_WS_DGAT"/>
    <property type="match status" value="1"/>
</dbReference>
<sequence length="458" mass="49137">MEGVDAGYLYMETPTQHMHTLKVALIEPAPGLDLAAFSTGLLDRLDDLPPLRRRVLPVPFALNHPVWVADRPIDPKRHFFHHHVPAPGGLAELEEVIGRIASTPLARDVPLWEIHLCDGLAEGRLATVAKLHHAVADGNAANALLANVTDVAAAGRHQATAGLGLEPTPGRADLVRSALADAIVQIGSVPGLVWRTVRALVAVARHKRRSIVPTPRPVLDAPRVSFNGPLSSRRVFATCSLPLDEIQAVRRLHGVSVNDVVLAVVAGALRSWMDARGERPTSSLLAGVPVGTDQRGGPPRLGGNRVSNLFTTLATDVDDPIARLQLISRTTGEAKQVQNTLGLDMLADWVQFTPPAPFSAGMRLYSRSRAASLHAAPFNVIVSNVPGPREPAQIDRARLSDLYSVGPILEGIGLNVTAWSYVDRMNFSALSCPDLVGDLGSLMSRFRPALDELHARPA</sequence>
<feature type="domain" description="O-acyltransferase WSD1 C-terminal" evidence="14">
    <location>
        <begin position="303"/>
        <end position="453"/>
    </location>
</feature>
<evidence type="ECO:0000313" key="16">
    <source>
        <dbReference type="Proteomes" id="UP000199004"/>
    </source>
</evidence>
<dbReference type="GO" id="GO:0051701">
    <property type="term" value="P:biological process involved in interaction with host"/>
    <property type="evidence" value="ECO:0007669"/>
    <property type="project" value="TreeGrafter"/>
</dbReference>
<evidence type="ECO:0000256" key="3">
    <source>
        <dbReference type="ARBA" id="ARBA00009587"/>
    </source>
</evidence>
<dbReference type="RefSeq" id="WP_245715396.1">
    <property type="nucleotide sequence ID" value="NZ_BKAE01000014.1"/>
</dbReference>
<dbReference type="GO" id="GO:0019432">
    <property type="term" value="P:triglyceride biosynthetic process"/>
    <property type="evidence" value="ECO:0007669"/>
    <property type="project" value="UniProtKB-UniPathway"/>
</dbReference>